<dbReference type="EC" id="1.1.1.103" evidence="2"/>
<name>A0A5P9Q6X5_9MICO</name>
<dbReference type="EMBL" id="CP045529">
    <property type="protein sequence ID" value="QFU97167.1"/>
    <property type="molecule type" value="Genomic_DNA"/>
</dbReference>
<dbReference type="OrthoDB" id="9781588at2"/>
<dbReference type="Gene3D" id="3.40.50.720">
    <property type="entry name" value="NAD(P)-binding Rossmann-like Domain"/>
    <property type="match status" value="1"/>
</dbReference>
<dbReference type="InterPro" id="IPR011032">
    <property type="entry name" value="GroES-like_sf"/>
</dbReference>
<keyword evidence="3" id="KW-1185">Reference proteome</keyword>
<evidence type="ECO:0000256" key="1">
    <source>
        <dbReference type="ARBA" id="ARBA00023002"/>
    </source>
</evidence>
<protein>
    <submittedName>
        <fullName evidence="2">L-threonine 3-dehydrogenase</fullName>
        <ecNumber evidence="2">1.1.1.103</ecNumber>
    </submittedName>
</protein>
<evidence type="ECO:0000313" key="3">
    <source>
        <dbReference type="Proteomes" id="UP000326702"/>
    </source>
</evidence>
<dbReference type="PANTHER" id="PTHR43189">
    <property type="entry name" value="ZINC-TYPE ALCOHOL DEHYDROGENASE-LIKE PROTEIN C1198.01-RELATED"/>
    <property type="match status" value="1"/>
</dbReference>
<dbReference type="InterPro" id="IPR036291">
    <property type="entry name" value="NAD(P)-bd_dom_sf"/>
</dbReference>
<dbReference type="GO" id="GO:0008743">
    <property type="term" value="F:L-threonine 3-dehydrogenase activity"/>
    <property type="evidence" value="ECO:0007669"/>
    <property type="project" value="UniProtKB-EC"/>
</dbReference>
<accession>A0A5P9Q6X5</accession>
<organism evidence="2 3">
    <name type="scientific">Luteimicrobium xylanilyticum</name>
    <dbReference type="NCBI Taxonomy" id="1133546"/>
    <lineage>
        <taxon>Bacteria</taxon>
        <taxon>Bacillati</taxon>
        <taxon>Actinomycetota</taxon>
        <taxon>Actinomycetes</taxon>
        <taxon>Micrococcales</taxon>
        <taxon>Luteimicrobium</taxon>
    </lineage>
</organism>
<dbReference type="SUPFAM" id="SSF51735">
    <property type="entry name" value="NAD(P)-binding Rossmann-fold domains"/>
    <property type="match status" value="1"/>
</dbReference>
<reference evidence="2 3" key="1">
    <citation type="submission" date="2019-10" db="EMBL/GenBank/DDBJ databases">
        <title>Genome sequence of Luteimicrobium xylanilyticum HY-24.</title>
        <authorList>
            <person name="Kim D.Y."/>
            <person name="Park H.-Y."/>
        </authorList>
    </citation>
    <scope>NUCLEOTIDE SEQUENCE [LARGE SCALE GENOMIC DNA]</scope>
    <source>
        <strain evidence="2 3">HY-24</strain>
    </source>
</reference>
<dbReference type="KEGG" id="lxl:KDY119_00661"/>
<dbReference type="SUPFAM" id="SSF50129">
    <property type="entry name" value="GroES-like"/>
    <property type="match status" value="1"/>
</dbReference>
<dbReference type="AlphaFoldDB" id="A0A5P9Q6X5"/>
<keyword evidence="1 2" id="KW-0560">Oxidoreductase</keyword>
<dbReference type="Proteomes" id="UP000326702">
    <property type="component" value="Chromosome"/>
</dbReference>
<dbReference type="PANTHER" id="PTHR43189:SF1">
    <property type="entry name" value="ZINC-TYPE ALCOHOL DEHYDROGENASE-LIKE PROTEIN C1198.01"/>
    <property type="match status" value="1"/>
</dbReference>
<dbReference type="Gene3D" id="3.90.180.10">
    <property type="entry name" value="Medium-chain alcohol dehydrogenases, catalytic domain"/>
    <property type="match status" value="2"/>
</dbReference>
<sequence>MPEISSPAVVTAEPGVAEIATVRQDREVADTGVVVRSHLSGISPGTDRWVLNGRYVWYDWPRPHVVGYQRVGVVESAPAGSGFEVGQTVAATESLPYVGATAAWGGHVARAASATHEVFDVEGVDPVAASLFVTAQVGVNAASRILEPQGRRVVVVGDGIIGASSALAARARGAEVLVVGHRDERLGLLEAEGVTVFNSRSGTGTSPRDFEPRSAIDTVQNDEAFALCMDALPEAHAEVVFSGHSPDGARHWADMAVMQQREITAHFVAGWTRGRLLDTLQLMREGLLPVERLVGHSVATTRAEVDDLLTQVVAGRVPAVSAVIGWDWAEL</sequence>
<gene>
    <name evidence="2" type="ORF">KDY119_00661</name>
</gene>
<proteinExistence type="predicted"/>
<dbReference type="RefSeq" id="WP_036953497.1">
    <property type="nucleotide sequence ID" value="NZ_BAABIH010000029.1"/>
</dbReference>
<evidence type="ECO:0000313" key="2">
    <source>
        <dbReference type="EMBL" id="QFU97167.1"/>
    </source>
</evidence>